<keyword evidence="9" id="KW-0406">Ion transport</keyword>
<dbReference type="InterPro" id="IPR000454">
    <property type="entry name" value="ATP_synth_F0_csu"/>
</dbReference>
<evidence type="ECO:0000256" key="4">
    <source>
        <dbReference type="ARBA" id="ARBA00022692"/>
    </source>
</evidence>
<evidence type="ECO:0000256" key="7">
    <source>
        <dbReference type="ARBA" id="ARBA00023136"/>
    </source>
</evidence>
<dbReference type="EMBL" id="JAAIVJ010000004">
    <property type="protein sequence ID" value="NEY90553.1"/>
    <property type="molecule type" value="Genomic_DNA"/>
</dbReference>
<dbReference type="GO" id="GO:0033177">
    <property type="term" value="C:proton-transporting two-sector ATPase complex, proton-transporting domain"/>
    <property type="evidence" value="ECO:0007669"/>
    <property type="project" value="InterPro"/>
</dbReference>
<feature type="transmembrane region" description="Helical" evidence="9">
    <location>
        <begin position="54"/>
        <end position="78"/>
    </location>
</feature>
<dbReference type="InterPro" id="IPR035921">
    <property type="entry name" value="F/V-ATP_Csub_sf"/>
</dbReference>
<accession>A0A6M0QV73</accession>
<dbReference type="SUPFAM" id="SSF81333">
    <property type="entry name" value="F1F0 ATP synthase subunit C"/>
    <property type="match status" value="1"/>
</dbReference>
<keyword evidence="8 9" id="KW-0066">ATP synthesis</keyword>
<feature type="site" description="Reversibly protonated during proton transport" evidence="9">
    <location>
        <position position="62"/>
    </location>
</feature>
<dbReference type="GO" id="GO:0046933">
    <property type="term" value="F:proton-transporting ATP synthase activity, rotational mechanism"/>
    <property type="evidence" value="ECO:0007669"/>
    <property type="project" value="UniProtKB-UniRule"/>
</dbReference>
<gene>
    <name evidence="9" type="primary">atpE</name>
    <name evidence="11" type="ORF">G4Z14_09610</name>
</gene>
<comment type="function">
    <text evidence="9">Key component of the F(0) channel; it plays a direct role in translocation across the membrane. A homomeric c-ring of between 10-14 subunits forms the central stalk rotor element with the F(1) delta and epsilon subunits.</text>
</comment>
<dbReference type="HAMAP" id="MF_01396">
    <property type="entry name" value="ATP_synth_c_bact"/>
    <property type="match status" value="1"/>
</dbReference>
<keyword evidence="9" id="KW-0375">Hydrogen ion transport</keyword>
<sequence length="79" mass="7558">MEIAAAAAMGKFIGAGLAAIGSGAAAIGVGNVAGNFLAGALRNPSAAGSQTATLFIGLAFAEALGIFSFLVALLLMFAV</sequence>
<dbReference type="GO" id="GO:0008289">
    <property type="term" value="F:lipid binding"/>
    <property type="evidence" value="ECO:0007669"/>
    <property type="project" value="UniProtKB-KW"/>
</dbReference>
<dbReference type="Gene3D" id="1.20.20.10">
    <property type="entry name" value="F1F0 ATP synthase subunit C"/>
    <property type="match status" value="1"/>
</dbReference>
<keyword evidence="12" id="KW-1185">Reference proteome</keyword>
<keyword evidence="6 9" id="KW-0446">Lipid-binding</keyword>
<evidence type="ECO:0000313" key="11">
    <source>
        <dbReference type="EMBL" id="NEY90553.1"/>
    </source>
</evidence>
<comment type="caution">
    <text evidence="11">The sequence shown here is derived from an EMBL/GenBank/DDBJ whole genome shotgun (WGS) entry which is preliminary data.</text>
</comment>
<keyword evidence="7 9" id="KW-0472">Membrane</keyword>
<dbReference type="RefSeq" id="WP_164625120.1">
    <property type="nucleotide sequence ID" value="NZ_JAAIVJ010000004.1"/>
</dbReference>
<comment type="subcellular location">
    <subcellularLocation>
        <location evidence="9">Cell membrane</location>
        <topology evidence="9">Multi-pass membrane protein</topology>
    </subcellularLocation>
    <subcellularLocation>
        <location evidence="1">Membrane</location>
        <topology evidence="1">Multi-pass membrane protein</topology>
    </subcellularLocation>
</comment>
<evidence type="ECO:0000256" key="1">
    <source>
        <dbReference type="ARBA" id="ARBA00004141"/>
    </source>
</evidence>
<keyword evidence="5 9" id="KW-1133">Transmembrane helix</keyword>
<protein>
    <recommendedName>
        <fullName evidence="9">ATP synthase subunit c</fullName>
    </recommendedName>
    <alternativeName>
        <fullName evidence="9">ATP synthase F(0) sector subunit c</fullName>
    </alternativeName>
    <alternativeName>
        <fullName evidence="9">F-type ATPase subunit c</fullName>
        <shortName evidence="9">F-ATPase subunit c</shortName>
    </alternativeName>
    <alternativeName>
        <fullName evidence="9">Lipid-binding protein</fullName>
    </alternativeName>
</protein>
<proteinExistence type="inferred from homology"/>
<dbReference type="NCBIfam" id="NF005733">
    <property type="entry name" value="PRK07558.1"/>
    <property type="match status" value="1"/>
</dbReference>
<feature type="domain" description="V-ATPase proteolipid subunit C-like" evidence="10">
    <location>
        <begin position="13"/>
        <end position="75"/>
    </location>
</feature>
<dbReference type="GO" id="GO:0045259">
    <property type="term" value="C:proton-transporting ATP synthase complex"/>
    <property type="evidence" value="ECO:0007669"/>
    <property type="project" value="UniProtKB-KW"/>
</dbReference>
<evidence type="ECO:0000256" key="6">
    <source>
        <dbReference type="ARBA" id="ARBA00023121"/>
    </source>
</evidence>
<feature type="transmembrane region" description="Helical" evidence="9">
    <location>
        <begin position="12"/>
        <end position="34"/>
    </location>
</feature>
<comment type="similarity">
    <text evidence="2 9">Belongs to the ATPase C chain family.</text>
</comment>
<dbReference type="PANTHER" id="PTHR10031:SF0">
    <property type="entry name" value="ATPASE PROTEIN 9"/>
    <property type="match status" value="1"/>
</dbReference>
<name>A0A6M0QV73_9RHOB</name>
<dbReference type="PRINTS" id="PR00124">
    <property type="entry name" value="ATPASEC"/>
</dbReference>
<dbReference type="InterPro" id="IPR038662">
    <property type="entry name" value="ATP_synth_F0_csu_sf"/>
</dbReference>
<dbReference type="Pfam" id="PF00137">
    <property type="entry name" value="ATP-synt_C"/>
    <property type="match status" value="1"/>
</dbReference>
<evidence type="ECO:0000256" key="8">
    <source>
        <dbReference type="ARBA" id="ARBA00023310"/>
    </source>
</evidence>
<keyword evidence="9" id="KW-0813">Transport</keyword>
<evidence type="ECO:0000259" key="10">
    <source>
        <dbReference type="Pfam" id="PF00137"/>
    </source>
</evidence>
<dbReference type="GO" id="GO:0005886">
    <property type="term" value="C:plasma membrane"/>
    <property type="evidence" value="ECO:0007669"/>
    <property type="project" value="UniProtKB-SubCell"/>
</dbReference>
<reference evidence="11 12" key="1">
    <citation type="submission" date="2020-02" db="EMBL/GenBank/DDBJ databases">
        <authorList>
            <person name="Chen W.-M."/>
        </authorList>
    </citation>
    <scope>NUCLEOTIDE SEQUENCE [LARGE SCALE GENOMIC DNA]</scope>
    <source>
        <strain evidence="11 12">KMS-5</strain>
    </source>
</reference>
<dbReference type="AlphaFoldDB" id="A0A6M0QV73"/>
<evidence type="ECO:0000256" key="3">
    <source>
        <dbReference type="ARBA" id="ARBA00022547"/>
    </source>
</evidence>
<keyword evidence="9" id="KW-1003">Cell membrane</keyword>
<dbReference type="PANTHER" id="PTHR10031">
    <property type="entry name" value="ATP SYNTHASE LIPID-BINDING PROTEIN, MITOCHONDRIAL"/>
    <property type="match status" value="1"/>
</dbReference>
<evidence type="ECO:0000256" key="2">
    <source>
        <dbReference type="ARBA" id="ARBA00006704"/>
    </source>
</evidence>
<keyword evidence="3 9" id="KW-0138">CF(0)</keyword>
<dbReference type="InterPro" id="IPR002379">
    <property type="entry name" value="ATPase_proteolipid_c-like_dom"/>
</dbReference>
<evidence type="ECO:0000313" key="12">
    <source>
        <dbReference type="Proteomes" id="UP000477782"/>
    </source>
</evidence>
<dbReference type="Proteomes" id="UP000477782">
    <property type="component" value="Unassembled WGS sequence"/>
</dbReference>
<comment type="function">
    <text evidence="9">F(1)F(0) ATP synthase produces ATP from ADP in the presence of a proton or sodium gradient. F-type ATPases consist of two structural domains, F(1) containing the extramembraneous catalytic core and F(0) containing the membrane proton channel, linked together by a central stalk and a peripheral stalk. During catalysis, ATP synthesis in the catalytic domain of F(1) is coupled via a rotary mechanism of the central stalk subunits to proton translocation.</text>
</comment>
<organism evidence="11 12">
    <name type="scientific">Tabrizicola oligotrophica</name>
    <dbReference type="NCBI Taxonomy" id="2710650"/>
    <lineage>
        <taxon>Bacteria</taxon>
        <taxon>Pseudomonadati</taxon>
        <taxon>Pseudomonadota</taxon>
        <taxon>Alphaproteobacteria</taxon>
        <taxon>Rhodobacterales</taxon>
        <taxon>Paracoccaceae</taxon>
        <taxon>Tabrizicola</taxon>
    </lineage>
</organism>
<evidence type="ECO:0000256" key="9">
    <source>
        <dbReference type="HAMAP-Rule" id="MF_01396"/>
    </source>
</evidence>
<evidence type="ECO:0000256" key="5">
    <source>
        <dbReference type="ARBA" id="ARBA00022989"/>
    </source>
</evidence>
<keyword evidence="4 9" id="KW-0812">Transmembrane</keyword>